<keyword evidence="2 7" id="KW-0812">Transmembrane</keyword>
<keyword evidence="1" id="KW-0813">Transport</keyword>
<dbReference type="SUPFAM" id="SSF90123">
    <property type="entry name" value="ABC transporter transmembrane region"/>
    <property type="match status" value="1"/>
</dbReference>
<evidence type="ECO:0000256" key="4">
    <source>
        <dbReference type="ARBA" id="ARBA00022840"/>
    </source>
</evidence>
<keyword evidence="6 7" id="KW-0472">Membrane</keyword>
<feature type="transmembrane region" description="Helical" evidence="7">
    <location>
        <begin position="153"/>
        <end position="183"/>
    </location>
</feature>
<dbReference type="InterPro" id="IPR050173">
    <property type="entry name" value="ABC_transporter_C-like"/>
</dbReference>
<evidence type="ECO:0000313" key="10">
    <source>
        <dbReference type="Proteomes" id="UP000439903"/>
    </source>
</evidence>
<evidence type="ECO:0000259" key="8">
    <source>
        <dbReference type="PROSITE" id="PS50929"/>
    </source>
</evidence>
<dbReference type="GO" id="GO:0016787">
    <property type="term" value="F:hydrolase activity"/>
    <property type="evidence" value="ECO:0007669"/>
    <property type="project" value="UniProtKB-KW"/>
</dbReference>
<dbReference type="AlphaFoldDB" id="A0A8H4EPX8"/>
<dbReference type="PROSITE" id="PS50929">
    <property type="entry name" value="ABC_TM1F"/>
    <property type="match status" value="1"/>
</dbReference>
<keyword evidence="5 7" id="KW-1133">Transmembrane helix</keyword>
<accession>A0A8H4EPX8</accession>
<evidence type="ECO:0000256" key="5">
    <source>
        <dbReference type="ARBA" id="ARBA00022989"/>
    </source>
</evidence>
<evidence type="ECO:0000256" key="6">
    <source>
        <dbReference type="ARBA" id="ARBA00023136"/>
    </source>
</evidence>
<dbReference type="Gene3D" id="3.40.50.300">
    <property type="entry name" value="P-loop containing nucleotide triphosphate hydrolases"/>
    <property type="match status" value="1"/>
</dbReference>
<dbReference type="SUPFAM" id="SSF52540">
    <property type="entry name" value="P-loop containing nucleoside triphosphate hydrolases"/>
    <property type="match status" value="1"/>
</dbReference>
<organism evidence="9 10">
    <name type="scientific">Gigaspora margarita</name>
    <dbReference type="NCBI Taxonomy" id="4874"/>
    <lineage>
        <taxon>Eukaryota</taxon>
        <taxon>Fungi</taxon>
        <taxon>Fungi incertae sedis</taxon>
        <taxon>Mucoromycota</taxon>
        <taxon>Glomeromycotina</taxon>
        <taxon>Glomeromycetes</taxon>
        <taxon>Diversisporales</taxon>
        <taxon>Gigasporaceae</taxon>
        <taxon>Gigaspora</taxon>
    </lineage>
</organism>
<dbReference type="PANTHER" id="PTHR24223">
    <property type="entry name" value="ATP-BINDING CASSETTE SUB-FAMILY C"/>
    <property type="match status" value="1"/>
</dbReference>
<dbReference type="OrthoDB" id="6500128at2759"/>
<evidence type="ECO:0000256" key="7">
    <source>
        <dbReference type="SAM" id="Phobius"/>
    </source>
</evidence>
<proteinExistence type="predicted"/>
<dbReference type="GO" id="GO:0005524">
    <property type="term" value="F:ATP binding"/>
    <property type="evidence" value="ECO:0007669"/>
    <property type="project" value="UniProtKB-KW"/>
</dbReference>
<dbReference type="Proteomes" id="UP000439903">
    <property type="component" value="Unassembled WGS sequence"/>
</dbReference>
<feature type="domain" description="ABC transmembrane type-1" evidence="8">
    <location>
        <begin position="135"/>
        <end position="231"/>
    </location>
</feature>
<evidence type="ECO:0000256" key="2">
    <source>
        <dbReference type="ARBA" id="ARBA00022692"/>
    </source>
</evidence>
<keyword evidence="3" id="KW-0547">Nucleotide-binding</keyword>
<reference evidence="9 10" key="1">
    <citation type="journal article" date="2019" name="Environ. Microbiol.">
        <title>At the nexus of three kingdoms: the genome of the mycorrhizal fungus Gigaspora margarita provides insights into plant, endobacterial and fungal interactions.</title>
        <authorList>
            <person name="Venice F."/>
            <person name="Ghignone S."/>
            <person name="Salvioli di Fossalunga A."/>
            <person name="Amselem J."/>
            <person name="Novero M."/>
            <person name="Xianan X."/>
            <person name="Sedzielewska Toro K."/>
            <person name="Morin E."/>
            <person name="Lipzen A."/>
            <person name="Grigoriev I.V."/>
            <person name="Henrissat B."/>
            <person name="Martin F.M."/>
            <person name="Bonfante P."/>
        </authorList>
    </citation>
    <scope>NUCLEOTIDE SEQUENCE [LARGE SCALE GENOMIC DNA]</scope>
    <source>
        <strain evidence="9 10">BEG34</strain>
    </source>
</reference>
<gene>
    <name evidence="9" type="ORF">F8M41_011479</name>
</gene>
<dbReference type="InterPro" id="IPR036640">
    <property type="entry name" value="ABC1_TM_sf"/>
</dbReference>
<dbReference type="EMBL" id="WTPW01000236">
    <property type="protein sequence ID" value="KAF0532038.1"/>
    <property type="molecule type" value="Genomic_DNA"/>
</dbReference>
<protein>
    <submittedName>
        <fullName evidence="9">P-loop containing nucleoside triphosphate hydrolase protein</fullName>
    </submittedName>
</protein>
<keyword evidence="10" id="KW-1185">Reference proteome</keyword>
<comment type="caution">
    <text evidence="9">The sequence shown here is derived from an EMBL/GenBank/DDBJ whole genome shotgun (WGS) entry which is preliminary data.</text>
</comment>
<sequence length="231" mass="26136">MKTIGFFRIACTAYVAQQIWLQNASIRDNILFGLPYNESRYNQVIKVCALEKDFKYLDSDMSEDACRFSKPDVEFAVDAHTTWMNKCLLGPIMKGRTRILVMHHVRFCLAGATYLITVDNGKIATSSELLGEFLFSRDFETIDSTLTGEPTLFLVNALMMLSTMAVLTAITKGIIYTISGALYAKTSRELKRMDSVSKIPLYSHFTETLIGITTIRAFNASKRFMQNMLLK</sequence>
<evidence type="ECO:0000256" key="3">
    <source>
        <dbReference type="ARBA" id="ARBA00022741"/>
    </source>
</evidence>
<keyword evidence="4" id="KW-0067">ATP-binding</keyword>
<dbReference type="InterPro" id="IPR027417">
    <property type="entry name" value="P-loop_NTPase"/>
</dbReference>
<evidence type="ECO:0000256" key="1">
    <source>
        <dbReference type="ARBA" id="ARBA00022448"/>
    </source>
</evidence>
<dbReference type="GO" id="GO:0140359">
    <property type="term" value="F:ABC-type transporter activity"/>
    <property type="evidence" value="ECO:0007669"/>
    <property type="project" value="InterPro"/>
</dbReference>
<dbReference type="InterPro" id="IPR011527">
    <property type="entry name" value="ABC1_TM_dom"/>
</dbReference>
<evidence type="ECO:0000313" key="9">
    <source>
        <dbReference type="EMBL" id="KAF0532038.1"/>
    </source>
</evidence>
<name>A0A8H4EPX8_GIGMA</name>
<dbReference type="Gene3D" id="1.20.1560.10">
    <property type="entry name" value="ABC transporter type 1, transmembrane domain"/>
    <property type="match status" value="1"/>
</dbReference>
<dbReference type="Pfam" id="PF00664">
    <property type="entry name" value="ABC_membrane"/>
    <property type="match status" value="1"/>
</dbReference>
<keyword evidence="9" id="KW-0378">Hydrolase</keyword>
<dbReference type="GO" id="GO:0016020">
    <property type="term" value="C:membrane"/>
    <property type="evidence" value="ECO:0007669"/>
    <property type="project" value="InterPro"/>
</dbReference>